<gene>
    <name evidence="9 15" type="primary">leuS</name>
    <name evidence="15" type="ORF">CPBP_00843</name>
</gene>
<feature type="domain" description="Leucyl-tRNA synthetase editing" evidence="14">
    <location>
        <begin position="219"/>
        <end position="398"/>
    </location>
</feature>
<dbReference type="HAMAP" id="MF_00049_B">
    <property type="entry name" value="Leu_tRNA_synth_B"/>
    <property type="match status" value="1"/>
</dbReference>
<dbReference type="NCBIfam" id="TIGR00396">
    <property type="entry name" value="leuS_bact"/>
    <property type="match status" value="1"/>
</dbReference>
<dbReference type="GO" id="GO:0002161">
    <property type="term" value="F:aminoacyl-tRNA deacylase activity"/>
    <property type="evidence" value="ECO:0007669"/>
    <property type="project" value="InterPro"/>
</dbReference>
<reference evidence="15 16" key="1">
    <citation type="submission" date="2020-06" db="EMBL/GenBank/DDBJ databases">
        <title>The endosymbiont of the kinetoplastid Bodo saltans is a Paracaedibacter-like alpha-proteobacterium possessing a putative toxin-antitoxin system.</title>
        <authorList>
            <person name="Midha S."/>
            <person name="Rigden D.J."/>
            <person name="Siozios S."/>
            <person name="Hurst G.D.D."/>
            <person name="Jackson A.P."/>
        </authorList>
    </citation>
    <scope>NUCLEOTIDE SEQUENCE [LARGE SCALE GENOMIC DNA]</scope>
    <source>
        <strain evidence="15">Lake Konstanz</strain>
    </source>
</reference>
<organism evidence="15 16">
    <name type="scientific">Candidatus Bodocaedibacter vickermanii</name>
    <dbReference type="NCBI Taxonomy" id="2741701"/>
    <lineage>
        <taxon>Bacteria</taxon>
        <taxon>Pseudomonadati</taxon>
        <taxon>Pseudomonadota</taxon>
        <taxon>Alphaproteobacteria</taxon>
        <taxon>Holosporales</taxon>
        <taxon>Candidatus Paracaedibacteraceae</taxon>
        <taxon>Candidatus Bodocaedibacter</taxon>
    </lineage>
</organism>
<dbReference type="RefSeq" id="WP_434057605.1">
    <property type="nucleotide sequence ID" value="NZ_CP054719.1"/>
</dbReference>
<keyword evidence="5 9" id="KW-0067">ATP-binding</keyword>
<feature type="domain" description="Methionyl/Valyl/Leucyl/Isoleucyl-tRNA synthetase anticodon-binding" evidence="12">
    <location>
        <begin position="693"/>
        <end position="812"/>
    </location>
</feature>
<dbReference type="InterPro" id="IPR009080">
    <property type="entry name" value="tRNAsynth_Ia_anticodon-bd"/>
</dbReference>
<evidence type="ECO:0000313" key="16">
    <source>
        <dbReference type="Proteomes" id="UP000594001"/>
    </source>
</evidence>
<keyword evidence="4 9" id="KW-0547">Nucleotide-binding</keyword>
<dbReference type="Pfam" id="PF00133">
    <property type="entry name" value="tRNA-synt_1"/>
    <property type="match status" value="2"/>
</dbReference>
<protein>
    <recommendedName>
        <fullName evidence="9">Leucine--tRNA ligase</fullName>
        <ecNumber evidence="9">6.1.1.4</ecNumber>
    </recommendedName>
    <alternativeName>
        <fullName evidence="9">Leucyl-tRNA synthetase</fullName>
        <shortName evidence="9">LeuRS</shortName>
    </alternativeName>
</protein>
<feature type="domain" description="Aminoacyl-tRNA synthetase class Ia" evidence="11">
    <location>
        <begin position="412"/>
        <end position="567"/>
    </location>
</feature>
<evidence type="ECO:0000256" key="9">
    <source>
        <dbReference type="HAMAP-Rule" id="MF_00049"/>
    </source>
</evidence>
<evidence type="ECO:0000256" key="3">
    <source>
        <dbReference type="ARBA" id="ARBA00022598"/>
    </source>
</evidence>
<proteinExistence type="inferred from homology"/>
<keyword evidence="7 9" id="KW-0030">Aminoacyl-tRNA synthetase</keyword>
<comment type="catalytic activity">
    <reaction evidence="8 9">
        <text>tRNA(Leu) + L-leucine + ATP = L-leucyl-tRNA(Leu) + AMP + diphosphate</text>
        <dbReference type="Rhea" id="RHEA:11688"/>
        <dbReference type="Rhea" id="RHEA-COMP:9613"/>
        <dbReference type="Rhea" id="RHEA-COMP:9622"/>
        <dbReference type="ChEBI" id="CHEBI:30616"/>
        <dbReference type="ChEBI" id="CHEBI:33019"/>
        <dbReference type="ChEBI" id="CHEBI:57427"/>
        <dbReference type="ChEBI" id="CHEBI:78442"/>
        <dbReference type="ChEBI" id="CHEBI:78494"/>
        <dbReference type="ChEBI" id="CHEBI:456215"/>
        <dbReference type="EC" id="6.1.1.4"/>
    </reaction>
</comment>
<feature type="short sequence motif" description="'KMSKS' region" evidence="9">
    <location>
        <begin position="608"/>
        <end position="612"/>
    </location>
</feature>
<feature type="domain" description="Methionyl/Leucyl tRNA synthetase" evidence="13">
    <location>
        <begin position="34"/>
        <end position="169"/>
    </location>
</feature>
<keyword evidence="2 9" id="KW-0963">Cytoplasm</keyword>
<dbReference type="InterPro" id="IPR014729">
    <property type="entry name" value="Rossmann-like_a/b/a_fold"/>
</dbReference>
<name>A0A7L9RUG0_9PROT</name>
<evidence type="ECO:0000256" key="8">
    <source>
        <dbReference type="ARBA" id="ARBA00047469"/>
    </source>
</evidence>
<feature type="binding site" evidence="9">
    <location>
        <position position="611"/>
    </location>
    <ligand>
        <name>ATP</name>
        <dbReference type="ChEBI" id="CHEBI:30616"/>
    </ligand>
</feature>
<dbReference type="Gene3D" id="2.20.28.290">
    <property type="match status" value="1"/>
</dbReference>
<dbReference type="CDD" id="cd07958">
    <property type="entry name" value="Anticodon_Ia_Leu_BEm"/>
    <property type="match status" value="1"/>
</dbReference>
<dbReference type="GO" id="GO:0004823">
    <property type="term" value="F:leucine-tRNA ligase activity"/>
    <property type="evidence" value="ECO:0007669"/>
    <property type="project" value="UniProtKB-UniRule"/>
</dbReference>
<accession>A0A7L9RUG0</accession>
<dbReference type="Pfam" id="PF09334">
    <property type="entry name" value="tRNA-synt_1g"/>
    <property type="match status" value="1"/>
</dbReference>
<dbReference type="Proteomes" id="UP000594001">
    <property type="component" value="Chromosome"/>
</dbReference>
<dbReference type="Pfam" id="PF13603">
    <property type="entry name" value="tRNA-synt_1_2"/>
    <property type="match status" value="1"/>
</dbReference>
<dbReference type="GO" id="GO:0006429">
    <property type="term" value="P:leucyl-tRNA aminoacylation"/>
    <property type="evidence" value="ECO:0007669"/>
    <property type="project" value="UniProtKB-UniRule"/>
</dbReference>
<evidence type="ECO:0000256" key="4">
    <source>
        <dbReference type="ARBA" id="ARBA00022741"/>
    </source>
</evidence>
<dbReference type="PRINTS" id="PR00985">
    <property type="entry name" value="TRNASYNTHLEU"/>
</dbReference>
<evidence type="ECO:0000313" key="15">
    <source>
        <dbReference type="EMBL" id="QOL20065.1"/>
    </source>
</evidence>
<dbReference type="AlphaFoldDB" id="A0A7L9RUG0"/>
<dbReference type="PANTHER" id="PTHR43740">
    <property type="entry name" value="LEUCYL-TRNA SYNTHETASE"/>
    <property type="match status" value="1"/>
</dbReference>
<keyword evidence="3 9" id="KW-0436">Ligase</keyword>
<dbReference type="SUPFAM" id="SSF50677">
    <property type="entry name" value="ValRS/IleRS/LeuRS editing domain"/>
    <property type="match status" value="1"/>
</dbReference>
<dbReference type="GO" id="GO:0005829">
    <property type="term" value="C:cytosol"/>
    <property type="evidence" value="ECO:0007669"/>
    <property type="project" value="TreeGrafter"/>
</dbReference>
<dbReference type="InterPro" id="IPR025709">
    <property type="entry name" value="Leu_tRNA-synth_edit"/>
</dbReference>
<evidence type="ECO:0000259" key="13">
    <source>
        <dbReference type="Pfam" id="PF09334"/>
    </source>
</evidence>
<dbReference type="Pfam" id="PF08264">
    <property type="entry name" value="Anticodon_1"/>
    <property type="match status" value="1"/>
</dbReference>
<dbReference type="KEGG" id="pbal:CPBP_00843"/>
<dbReference type="EC" id="6.1.1.4" evidence="9"/>
<dbReference type="InterPro" id="IPR015413">
    <property type="entry name" value="Methionyl/Leucyl_tRNA_Synth"/>
</dbReference>
<dbReference type="Gene3D" id="3.40.50.620">
    <property type="entry name" value="HUPs"/>
    <property type="match status" value="2"/>
</dbReference>
<dbReference type="InterPro" id="IPR001412">
    <property type="entry name" value="aa-tRNA-synth_I_CS"/>
</dbReference>
<dbReference type="InterPro" id="IPR013155">
    <property type="entry name" value="M/V/L/I-tRNA-synth_anticd-bd"/>
</dbReference>
<comment type="subcellular location">
    <subcellularLocation>
        <location evidence="9">Cytoplasm</location>
    </subcellularLocation>
</comment>
<dbReference type="Gene3D" id="1.10.730.10">
    <property type="entry name" value="Isoleucyl-tRNA Synthetase, Domain 1"/>
    <property type="match status" value="1"/>
</dbReference>
<dbReference type="PANTHER" id="PTHR43740:SF2">
    <property type="entry name" value="LEUCINE--TRNA LIGASE, MITOCHONDRIAL"/>
    <property type="match status" value="1"/>
</dbReference>
<evidence type="ECO:0000256" key="5">
    <source>
        <dbReference type="ARBA" id="ARBA00022840"/>
    </source>
</evidence>
<feature type="short sequence motif" description="'HIGH' region" evidence="9">
    <location>
        <begin position="40"/>
        <end position="50"/>
    </location>
</feature>
<dbReference type="SUPFAM" id="SSF47323">
    <property type="entry name" value="Anticodon-binding domain of a subclass of class I aminoacyl-tRNA synthetases"/>
    <property type="match status" value="1"/>
</dbReference>
<evidence type="ECO:0000256" key="2">
    <source>
        <dbReference type="ARBA" id="ARBA00022490"/>
    </source>
</evidence>
<dbReference type="InterPro" id="IPR002300">
    <property type="entry name" value="aa-tRNA-synth_Ia"/>
</dbReference>
<dbReference type="SUPFAM" id="SSF52374">
    <property type="entry name" value="Nucleotidylyl transferase"/>
    <property type="match status" value="1"/>
</dbReference>
<evidence type="ECO:0000259" key="14">
    <source>
        <dbReference type="Pfam" id="PF13603"/>
    </source>
</evidence>
<evidence type="ECO:0000259" key="11">
    <source>
        <dbReference type="Pfam" id="PF00133"/>
    </source>
</evidence>
<evidence type="ECO:0000256" key="7">
    <source>
        <dbReference type="ARBA" id="ARBA00023146"/>
    </source>
</evidence>
<sequence length="847" mass="96360">MRYNFKTSEAKWQQTWDERRVFESDVDPSKPKYYVLEMLPYPSGRIHMGHVRNYTLGDVAARYRKALGYNLMHPMGWDSFGLPAENAAMERKVHPGEWTNKNITEMKTQLKPLGFSYDWNREVATHTPEYYRHEQKMMIDFWKSGLLYRKESHVNWDPIENSVLANEQVIDGRGWRSGALVERKLIHQWFLKITDFADELVESLDSLTGWPEKVRTMQKNWIGKSQGAYVDFKLSNGETVTVFTTRPDTLFGMSFLAIAAGHPIAQKQSEANADLKAFIQECERGGTSEAAIETAEKLGCPVGLTASHPLIPGKIIPVYVANFVLMEYGTGALFGCPAHDQRDFEFATKYELPIVQVVSDNGSWDRAAAYTGDGTMINSEFLEGMTSADAKKTMIEKLDSSNTGKSATTYRLRDWGVSRQRYWGCPVPFVHCNDCGVVPEKVENLPIKLPEDVTFDRPGNPLDHHPTWKHTNCPSCNKPAIRDTDTMDTFFESSWYFLRYCSPKSEQAFDEKDVQYWMPVDQYIGGVEHAILHLLYSRFFTRALRKCGYPIQFEEPFKNLLTQGMITHVTYQDKEGAWLSPAEVLPLENGTYIKASDKSSVTVGRLEKMSKSKKNTIDPGEIIDTYGADTARLFMMSDNPPEKDLEWTDSGADGAWRYLNKLYTQAMYAVDCIPAINTPEPDTFSAAAVTLRQVVHKTIMEYTHDLETFSYNRGVARLRTLSNTLFAFDPKTTDEKWAFREGYETLIQLLAPITPHICEEIWQSFGHTTLVYETPWPKHRPELTVETQVTIAIQVNGKLRGTIDMPADSDEDSVKQAALNHVAHLTDGKTVQRVIVVKNKIVNIVVS</sequence>
<dbReference type="InterPro" id="IPR002302">
    <property type="entry name" value="Leu-tRNA-ligase"/>
</dbReference>
<evidence type="ECO:0000256" key="10">
    <source>
        <dbReference type="RuleBase" id="RU363035"/>
    </source>
</evidence>
<keyword evidence="6 9" id="KW-0648">Protein biosynthesis</keyword>
<evidence type="ECO:0000259" key="12">
    <source>
        <dbReference type="Pfam" id="PF08264"/>
    </source>
</evidence>
<keyword evidence="16" id="KW-1185">Reference proteome</keyword>
<evidence type="ECO:0000256" key="1">
    <source>
        <dbReference type="ARBA" id="ARBA00005594"/>
    </source>
</evidence>
<dbReference type="Gene3D" id="3.10.20.590">
    <property type="match status" value="1"/>
</dbReference>
<dbReference type="PROSITE" id="PS00178">
    <property type="entry name" value="AA_TRNA_LIGASE_I"/>
    <property type="match status" value="1"/>
</dbReference>
<feature type="domain" description="Aminoacyl-tRNA synthetase class Ia" evidence="11">
    <location>
        <begin position="607"/>
        <end position="647"/>
    </location>
</feature>
<dbReference type="GO" id="GO:0005524">
    <property type="term" value="F:ATP binding"/>
    <property type="evidence" value="ECO:0007669"/>
    <property type="project" value="UniProtKB-UniRule"/>
</dbReference>
<evidence type="ECO:0000256" key="6">
    <source>
        <dbReference type="ARBA" id="ARBA00022917"/>
    </source>
</evidence>
<dbReference type="InterPro" id="IPR009008">
    <property type="entry name" value="Val/Leu/Ile-tRNA-synth_edit"/>
</dbReference>
<dbReference type="EMBL" id="CP054719">
    <property type="protein sequence ID" value="QOL20065.1"/>
    <property type="molecule type" value="Genomic_DNA"/>
</dbReference>
<comment type="similarity">
    <text evidence="1 9 10">Belongs to the class-I aminoacyl-tRNA synthetase family.</text>
</comment>
<dbReference type="FunFam" id="1.10.730.10:FF:000002">
    <property type="entry name" value="Leucine--tRNA ligase"/>
    <property type="match status" value="1"/>
</dbReference>
<dbReference type="CDD" id="cd00812">
    <property type="entry name" value="LeuRS_core"/>
    <property type="match status" value="1"/>
</dbReference>